<keyword evidence="2" id="KW-1185">Reference proteome</keyword>
<proteinExistence type="predicted"/>
<sequence>MKSPDDLDDSCEGNDNFNKQTMNYLSENYDNEQDVSTVISDHSYCKQNIDLISNIDEVDTEMSNQENSINMKDNLKQTEDIEGTFKLDRFLRMDSVLEILTSESQTILDSIPKTYKENIYFVYNNKVNMEHLRKGRKLEFWDNCDAVNDNLKIRDIQYVKNVKKQVNKEKHPGSNRANIADDIQTLINMNSEPNGFIKELIFQPGKLPHK</sequence>
<reference evidence="1 2" key="1">
    <citation type="submission" date="2022-12" db="EMBL/GenBank/DDBJ databases">
        <title>Chromosome-level genome of Tegillarca granosa.</title>
        <authorList>
            <person name="Kim J."/>
        </authorList>
    </citation>
    <scope>NUCLEOTIDE SEQUENCE [LARGE SCALE GENOMIC DNA]</scope>
    <source>
        <strain evidence="1">Teg-2019</strain>
        <tissue evidence="1">Adductor muscle</tissue>
    </source>
</reference>
<comment type="caution">
    <text evidence="1">The sequence shown here is derived from an EMBL/GenBank/DDBJ whole genome shotgun (WGS) entry which is preliminary data.</text>
</comment>
<dbReference type="EMBL" id="JARBDR010000903">
    <property type="protein sequence ID" value="KAJ8304493.1"/>
    <property type="molecule type" value="Genomic_DNA"/>
</dbReference>
<gene>
    <name evidence="1" type="ORF">KUTeg_018076</name>
</gene>
<name>A0ABQ9EGS6_TEGGR</name>
<evidence type="ECO:0000313" key="2">
    <source>
        <dbReference type="Proteomes" id="UP001217089"/>
    </source>
</evidence>
<accession>A0ABQ9EGS6</accession>
<organism evidence="1 2">
    <name type="scientific">Tegillarca granosa</name>
    <name type="common">Malaysian cockle</name>
    <name type="synonym">Anadara granosa</name>
    <dbReference type="NCBI Taxonomy" id="220873"/>
    <lineage>
        <taxon>Eukaryota</taxon>
        <taxon>Metazoa</taxon>
        <taxon>Spiralia</taxon>
        <taxon>Lophotrochozoa</taxon>
        <taxon>Mollusca</taxon>
        <taxon>Bivalvia</taxon>
        <taxon>Autobranchia</taxon>
        <taxon>Pteriomorphia</taxon>
        <taxon>Arcoida</taxon>
        <taxon>Arcoidea</taxon>
        <taxon>Arcidae</taxon>
        <taxon>Tegillarca</taxon>
    </lineage>
</organism>
<evidence type="ECO:0000313" key="1">
    <source>
        <dbReference type="EMBL" id="KAJ8304493.1"/>
    </source>
</evidence>
<protein>
    <submittedName>
        <fullName evidence="1">Uncharacterized protein</fullName>
    </submittedName>
</protein>
<dbReference type="Proteomes" id="UP001217089">
    <property type="component" value="Unassembled WGS sequence"/>
</dbReference>